<dbReference type="PANTHER" id="PTHR47561">
    <property type="entry name" value="POLYSACCHARIDE DEACETYLASE FAMILY PROTEIN (AFU_ORTHOLOGUE AFUA_6G05030)"/>
    <property type="match status" value="1"/>
</dbReference>
<accession>A0A7X1U3P1</accession>
<dbReference type="PROSITE" id="PS51677">
    <property type="entry name" value="NODB"/>
    <property type="match status" value="1"/>
</dbReference>
<dbReference type="PANTHER" id="PTHR47561:SF1">
    <property type="entry name" value="POLYSACCHARIDE DEACETYLASE FAMILY PROTEIN (AFU_ORTHOLOGUE AFUA_6G05030)"/>
    <property type="match status" value="1"/>
</dbReference>
<dbReference type="GO" id="GO:0016810">
    <property type="term" value="F:hydrolase activity, acting on carbon-nitrogen (but not peptide) bonds"/>
    <property type="evidence" value="ECO:0007669"/>
    <property type="project" value="InterPro"/>
</dbReference>
<dbReference type="InterPro" id="IPR037950">
    <property type="entry name" value="PgdA-like"/>
</dbReference>
<dbReference type="Gene3D" id="3.20.20.370">
    <property type="entry name" value="Glycoside hydrolase/deacetylase"/>
    <property type="match status" value="1"/>
</dbReference>
<proteinExistence type="predicted"/>
<evidence type="ECO:0000313" key="2">
    <source>
        <dbReference type="EMBL" id="MQA53128.1"/>
    </source>
</evidence>
<dbReference type="CDD" id="cd10938">
    <property type="entry name" value="CE4_HpPgdA_like"/>
    <property type="match status" value="1"/>
</dbReference>
<dbReference type="GO" id="GO:0005975">
    <property type="term" value="P:carbohydrate metabolic process"/>
    <property type="evidence" value="ECO:0007669"/>
    <property type="project" value="InterPro"/>
</dbReference>
<dbReference type="SUPFAM" id="SSF88713">
    <property type="entry name" value="Glycoside hydrolase/deacetylase"/>
    <property type="match status" value="1"/>
</dbReference>
<dbReference type="InterPro" id="IPR002509">
    <property type="entry name" value="NODB_dom"/>
</dbReference>
<reference evidence="2 3" key="1">
    <citation type="submission" date="2019-10" db="EMBL/GenBank/DDBJ databases">
        <title>Pseudomonas dajingensis sp. nov., isolated from the profound head ulcers of farmed Murray cod (Maccullochella peelii peelii).</title>
        <authorList>
            <person name="Liu Y."/>
        </authorList>
    </citation>
    <scope>NUCLEOTIDE SEQUENCE [LARGE SCALE GENOMIC DNA]</scope>
    <source>
        <strain evidence="2 3">MC042</strain>
    </source>
</reference>
<feature type="domain" description="NodB homology" evidence="1">
    <location>
        <begin position="43"/>
        <end position="294"/>
    </location>
</feature>
<dbReference type="AlphaFoldDB" id="A0A7X1U3P1"/>
<evidence type="ECO:0000313" key="3">
    <source>
        <dbReference type="Proteomes" id="UP000486534"/>
    </source>
</evidence>
<comment type="caution">
    <text evidence="2">The sequence shown here is derived from an EMBL/GenBank/DDBJ whole genome shotgun (WGS) entry which is preliminary data.</text>
</comment>
<organism evidence="2 3">
    <name type="scientific">Pseudomonas piscis</name>
    <dbReference type="NCBI Taxonomy" id="2614538"/>
    <lineage>
        <taxon>Bacteria</taxon>
        <taxon>Pseudomonadati</taxon>
        <taxon>Pseudomonadota</taxon>
        <taxon>Gammaproteobacteria</taxon>
        <taxon>Pseudomonadales</taxon>
        <taxon>Pseudomonadaceae</taxon>
        <taxon>Pseudomonas</taxon>
    </lineage>
</organism>
<protein>
    <submittedName>
        <fullName evidence="2">Polysaccharide deacetylase family protein</fullName>
    </submittedName>
</protein>
<dbReference type="InterPro" id="IPR011330">
    <property type="entry name" value="Glyco_hydro/deAcase_b/a-brl"/>
</dbReference>
<gene>
    <name evidence="2" type="ORF">GDH07_07295</name>
</gene>
<dbReference type="Proteomes" id="UP000486534">
    <property type="component" value="Unassembled WGS sequence"/>
</dbReference>
<sequence>MSGSLPDLPRFPWPHGKQAAVAWSFDVDAEAAILSNDPVARYRLAMMTHQMFGPEVGVPRILDVLRRYGLRSTFFIPGYTAERYPDMVRAIVDGGHEIGHHGYLHEPLRDMSAQQEADVLDRGLEALERVAGMRPRAFRAPLGEMSFLTPPLLADRGFHYDSSLMDSDAPYLLDVGDGSGRTLVELPFHWSSDDWEQYNWIPGFDDGRPIETPGKVHELWWTEIEAQVRYGGLFNLVNHPFVSGRASRIHAMEQMIERLLDDERIWFASLGDIAEHVHSLELAPRVHAPYHWPY</sequence>
<dbReference type="RefSeq" id="WP_152897031.1">
    <property type="nucleotide sequence ID" value="NZ_WHUV01000001.1"/>
</dbReference>
<name>A0A7X1U3P1_9PSED</name>
<evidence type="ECO:0000259" key="1">
    <source>
        <dbReference type="PROSITE" id="PS51677"/>
    </source>
</evidence>
<dbReference type="EMBL" id="WHUV01000001">
    <property type="protein sequence ID" value="MQA53128.1"/>
    <property type="molecule type" value="Genomic_DNA"/>
</dbReference>
<dbReference type="Pfam" id="PF01522">
    <property type="entry name" value="Polysacc_deac_1"/>
    <property type="match status" value="1"/>
</dbReference>